<dbReference type="GO" id="GO:0016787">
    <property type="term" value="F:hydrolase activity"/>
    <property type="evidence" value="ECO:0007669"/>
    <property type="project" value="UniProtKB-KW"/>
</dbReference>
<keyword evidence="3" id="KW-0472">Membrane</keyword>
<dbReference type="Proteomes" id="UP000325827">
    <property type="component" value="Unassembled WGS sequence"/>
</dbReference>
<dbReference type="Pfam" id="PF04203">
    <property type="entry name" value="Sortase"/>
    <property type="match status" value="1"/>
</dbReference>
<evidence type="ECO:0000256" key="3">
    <source>
        <dbReference type="SAM" id="Phobius"/>
    </source>
</evidence>
<proteinExistence type="predicted"/>
<name>A0A5J5JA29_9MICO</name>
<feature type="transmembrane region" description="Helical" evidence="3">
    <location>
        <begin position="270"/>
        <end position="291"/>
    </location>
</feature>
<evidence type="ECO:0000256" key="1">
    <source>
        <dbReference type="ARBA" id="ARBA00022801"/>
    </source>
</evidence>
<keyword evidence="3" id="KW-1133">Transmembrane helix</keyword>
<feature type="compositionally biased region" description="Low complexity" evidence="2">
    <location>
        <begin position="1"/>
        <end position="15"/>
    </location>
</feature>
<sequence>MDVTDARTAPTTGGPATAGGGPPRSRKPPKPPRRMPRPLPVYAPLSPGQALVRSVLALVAALVLAFVFHLLVVSHVEHFAAQQQLSNSYRAQLAAGTAPVSEGDFDDVLLPDGAPVAVLTIPQLGVKEVVSEGTSSGVLNAGPGHRRDTVLPGQVGVSVVMGRAAAFGGPFARLQSLQPGDQFEVRTGQGASTFEVMGLRYAGDPTPPAPVKGESRLILMTARGAPFVPVGVAYVDATLVGTAQPAGARQTTPVTLPPSDKPMATDLTTVWALVFALQFLVIAEIGAVWAFRRVGAQKTWIVFVPVLLLASLFAADQLTRLLPNLL</sequence>
<dbReference type="EMBL" id="VYSA01000001">
    <property type="protein sequence ID" value="KAA9111673.1"/>
    <property type="molecule type" value="Genomic_DNA"/>
</dbReference>
<reference evidence="5" key="1">
    <citation type="submission" date="2019-09" db="EMBL/GenBank/DDBJ databases">
        <title>Mumia zhuanghuii sp. nov. isolated from the intestinal contents of plateau pika (Ochotona curzoniae) in the Qinghai-Tibet plateau of China.</title>
        <authorList>
            <person name="Tian Z."/>
        </authorList>
    </citation>
    <scope>NUCLEOTIDE SEQUENCE [LARGE SCALE GENOMIC DNA]</scope>
    <source>
        <strain evidence="5">JCM 30598</strain>
    </source>
</reference>
<feature type="transmembrane region" description="Helical" evidence="3">
    <location>
        <begin position="297"/>
        <end position="315"/>
    </location>
</feature>
<dbReference type="SUPFAM" id="SSF63817">
    <property type="entry name" value="Sortase"/>
    <property type="match status" value="1"/>
</dbReference>
<organism evidence="4 5">
    <name type="scientific">Microbacterium rhizomatis</name>
    <dbReference type="NCBI Taxonomy" id="1631477"/>
    <lineage>
        <taxon>Bacteria</taxon>
        <taxon>Bacillati</taxon>
        <taxon>Actinomycetota</taxon>
        <taxon>Actinomycetes</taxon>
        <taxon>Micrococcales</taxon>
        <taxon>Microbacteriaceae</taxon>
        <taxon>Microbacterium</taxon>
    </lineage>
</organism>
<protein>
    <submittedName>
        <fullName evidence="4">Sortase</fullName>
    </submittedName>
</protein>
<evidence type="ECO:0000313" key="5">
    <source>
        <dbReference type="Proteomes" id="UP000325827"/>
    </source>
</evidence>
<dbReference type="InterPro" id="IPR023365">
    <property type="entry name" value="Sortase_dom-sf"/>
</dbReference>
<feature type="region of interest" description="Disordered" evidence="2">
    <location>
        <begin position="1"/>
        <end position="41"/>
    </location>
</feature>
<feature type="transmembrane region" description="Helical" evidence="3">
    <location>
        <begin position="50"/>
        <end position="73"/>
    </location>
</feature>
<dbReference type="Gene3D" id="2.40.260.10">
    <property type="entry name" value="Sortase"/>
    <property type="match status" value="1"/>
</dbReference>
<comment type="caution">
    <text evidence="4">The sequence shown here is derived from an EMBL/GenBank/DDBJ whole genome shotgun (WGS) entry which is preliminary data.</text>
</comment>
<keyword evidence="5" id="KW-1185">Reference proteome</keyword>
<dbReference type="OrthoDB" id="5242879at2"/>
<keyword evidence="3" id="KW-0812">Transmembrane</keyword>
<accession>A0A5J5JA29</accession>
<dbReference type="InterPro" id="IPR005754">
    <property type="entry name" value="Sortase"/>
</dbReference>
<dbReference type="AlphaFoldDB" id="A0A5J5JA29"/>
<feature type="compositionally biased region" description="Basic residues" evidence="2">
    <location>
        <begin position="24"/>
        <end position="36"/>
    </location>
</feature>
<evidence type="ECO:0000256" key="2">
    <source>
        <dbReference type="SAM" id="MobiDB-lite"/>
    </source>
</evidence>
<keyword evidence="1" id="KW-0378">Hydrolase</keyword>
<evidence type="ECO:0000313" key="4">
    <source>
        <dbReference type="EMBL" id="KAA9111673.1"/>
    </source>
</evidence>
<gene>
    <name evidence="4" type="ORF">F6B43_04995</name>
</gene>